<gene>
    <name evidence="2" type="ORF">METZ01_LOCUS481103</name>
</gene>
<protein>
    <submittedName>
        <fullName evidence="2">Uncharacterized protein</fullName>
    </submittedName>
</protein>
<organism evidence="2">
    <name type="scientific">marine metagenome</name>
    <dbReference type="NCBI Taxonomy" id="408172"/>
    <lineage>
        <taxon>unclassified sequences</taxon>
        <taxon>metagenomes</taxon>
        <taxon>ecological metagenomes</taxon>
    </lineage>
</organism>
<evidence type="ECO:0000313" key="2">
    <source>
        <dbReference type="EMBL" id="SVE28249.1"/>
    </source>
</evidence>
<proteinExistence type="predicted"/>
<sequence>TDVDDDEGNYSGVDEASRFSRELRGPAKQIFLKTLEKIKKEKIKGDKDQAAAIDDIDGAQHLNGHDKRTIISALKYESHDDFKDDSDVDDDEGNYSGVNEVKPPKLGDKEEYYRRVDKVDAKFKIGYGKGKRSMSDLSSAELKKYFAARDKALGHDIFDSVQEKAPPGMENVVKKLKQDHSDEEAFAIAWSIHNKKESESELISEIYSRAQMKKAIGIARKSKGQYTKAYNAIEKIAKGLAD</sequence>
<dbReference type="EMBL" id="UINC01206568">
    <property type="protein sequence ID" value="SVE28249.1"/>
    <property type="molecule type" value="Genomic_DNA"/>
</dbReference>
<dbReference type="AlphaFoldDB" id="A0A383C870"/>
<name>A0A383C870_9ZZZZ</name>
<reference evidence="2" key="1">
    <citation type="submission" date="2018-05" db="EMBL/GenBank/DDBJ databases">
        <authorList>
            <person name="Lanie J.A."/>
            <person name="Ng W.-L."/>
            <person name="Kazmierczak K.M."/>
            <person name="Andrzejewski T.M."/>
            <person name="Davidsen T.M."/>
            <person name="Wayne K.J."/>
            <person name="Tettelin H."/>
            <person name="Glass J.I."/>
            <person name="Rusch D."/>
            <person name="Podicherti R."/>
            <person name="Tsui H.-C.T."/>
            <person name="Winkler M.E."/>
        </authorList>
    </citation>
    <scope>NUCLEOTIDE SEQUENCE</scope>
</reference>
<feature type="non-terminal residue" evidence="2">
    <location>
        <position position="242"/>
    </location>
</feature>
<feature type="compositionally biased region" description="Acidic residues" evidence="1">
    <location>
        <begin position="83"/>
        <end position="93"/>
    </location>
</feature>
<feature type="region of interest" description="Disordered" evidence="1">
    <location>
        <begin position="80"/>
        <end position="106"/>
    </location>
</feature>
<accession>A0A383C870</accession>
<evidence type="ECO:0000256" key="1">
    <source>
        <dbReference type="SAM" id="MobiDB-lite"/>
    </source>
</evidence>
<feature type="non-terminal residue" evidence="2">
    <location>
        <position position="1"/>
    </location>
</feature>